<dbReference type="Gene3D" id="3.40.50.200">
    <property type="entry name" value="Peptidase S8/S53 domain"/>
    <property type="match status" value="1"/>
</dbReference>
<feature type="domain" description="Peptidase S8/S53" evidence="7">
    <location>
        <begin position="174"/>
        <end position="413"/>
    </location>
</feature>
<evidence type="ECO:0000313" key="9">
    <source>
        <dbReference type="Proteomes" id="UP001208938"/>
    </source>
</evidence>
<organism evidence="8 9">
    <name type="scientific">Pararhodobacter zhoushanensis</name>
    <dbReference type="NCBI Taxonomy" id="2479545"/>
    <lineage>
        <taxon>Bacteria</taxon>
        <taxon>Pseudomonadati</taxon>
        <taxon>Pseudomonadota</taxon>
        <taxon>Alphaproteobacteria</taxon>
        <taxon>Rhodobacterales</taxon>
        <taxon>Paracoccaceae</taxon>
        <taxon>Pararhodobacter</taxon>
    </lineage>
</organism>
<feature type="chain" id="PRO_5045249295" evidence="6">
    <location>
        <begin position="34"/>
        <end position="420"/>
    </location>
</feature>
<name>A0ABT3H4L4_9RHOB</name>
<reference evidence="8 9" key="1">
    <citation type="submission" date="2022-10" db="EMBL/GenBank/DDBJ databases">
        <title>Pararhodobacter sp. nov., isolated from marine algae.</title>
        <authorList>
            <person name="Choi B.J."/>
            <person name="Kim J.M."/>
            <person name="Lee J.K."/>
            <person name="Choi D.G."/>
            <person name="Jeon C.O."/>
        </authorList>
    </citation>
    <scope>NUCLEOTIDE SEQUENCE [LARGE SCALE GENOMIC DNA]</scope>
    <source>
        <strain evidence="8 9">ZQ420</strain>
    </source>
</reference>
<evidence type="ECO:0000256" key="5">
    <source>
        <dbReference type="PROSITE-ProRule" id="PRU01240"/>
    </source>
</evidence>
<keyword evidence="4 5" id="KW-0720">Serine protease</keyword>
<proteinExistence type="inferred from homology"/>
<sequence>MSNPDSARRGRPSLTALVSVVLMLMANASAVRAQTSEYPPTGYEVQEHFLGGEPVGGHSSRPIRVQRTEGARYEWIVIGPQSEAAAVLRAIEESGGRVIRTSELDALGQTQHIAIFPSQDAYDRTVAALRALAPQSSMALHHIFGFAQSTGNPRIYAPTLIGDAAPGRCRVSGSVTIGMIDGPLNPDHPALAGASVRYETLVDSHNIPQADHATAVAVLMVGQDPSGLLAGFAQGARLDAVAVFASREGVEEASVERIATAIDHLVGRGVHLINLSLAGPQNEALGRAITAAAAQGAILIAASGNERRPVVAWPAAAPEVIAVTAIDAARRRFRMANTGAELEFAAPGVDVYAARTRGAGYVSGTSFAAPIVTALAARHMAQGAGSADAVRAALRGSVETLGPGTRNTDFGYGLVRSGGC</sequence>
<evidence type="ECO:0000256" key="4">
    <source>
        <dbReference type="ARBA" id="ARBA00022825"/>
    </source>
</evidence>
<comment type="caution">
    <text evidence="8">The sequence shown here is derived from an EMBL/GenBank/DDBJ whole genome shotgun (WGS) entry which is preliminary data.</text>
</comment>
<dbReference type="InterPro" id="IPR023828">
    <property type="entry name" value="Peptidase_S8_Ser-AS"/>
</dbReference>
<dbReference type="Pfam" id="PF00082">
    <property type="entry name" value="Peptidase_S8"/>
    <property type="match status" value="1"/>
</dbReference>
<keyword evidence="3 5" id="KW-0378">Hydrolase</keyword>
<dbReference type="PROSITE" id="PS00138">
    <property type="entry name" value="SUBTILASE_SER"/>
    <property type="match status" value="1"/>
</dbReference>
<feature type="active site" description="Charge relay system" evidence="5">
    <location>
        <position position="366"/>
    </location>
</feature>
<dbReference type="RefSeq" id="WP_264507518.1">
    <property type="nucleotide sequence ID" value="NZ_JAPDFL010000001.1"/>
</dbReference>
<dbReference type="CDD" id="cd05561">
    <property type="entry name" value="Peptidases_S8_4"/>
    <property type="match status" value="1"/>
</dbReference>
<dbReference type="InterPro" id="IPR036852">
    <property type="entry name" value="Peptidase_S8/S53_dom_sf"/>
</dbReference>
<dbReference type="EMBL" id="JAPDFL010000001">
    <property type="protein sequence ID" value="MCW1934746.1"/>
    <property type="molecule type" value="Genomic_DNA"/>
</dbReference>
<protein>
    <submittedName>
        <fullName evidence="8">S8 family serine peptidase</fullName>
    </submittedName>
</protein>
<keyword evidence="6" id="KW-0732">Signal</keyword>
<feature type="signal peptide" evidence="6">
    <location>
        <begin position="1"/>
        <end position="33"/>
    </location>
</feature>
<dbReference type="InterPro" id="IPR050131">
    <property type="entry name" value="Peptidase_S8_subtilisin-like"/>
</dbReference>
<comment type="similarity">
    <text evidence="1 5">Belongs to the peptidase S8 family.</text>
</comment>
<evidence type="ECO:0000256" key="3">
    <source>
        <dbReference type="ARBA" id="ARBA00022801"/>
    </source>
</evidence>
<feature type="active site" description="Charge relay system" evidence="5">
    <location>
        <position position="212"/>
    </location>
</feature>
<accession>A0ABT3H4L4</accession>
<dbReference type="PANTHER" id="PTHR43806:SF11">
    <property type="entry name" value="CEREVISIN-RELATED"/>
    <property type="match status" value="1"/>
</dbReference>
<keyword evidence="9" id="KW-1185">Reference proteome</keyword>
<dbReference type="PANTHER" id="PTHR43806">
    <property type="entry name" value="PEPTIDASE S8"/>
    <property type="match status" value="1"/>
</dbReference>
<keyword evidence="2 5" id="KW-0645">Protease</keyword>
<gene>
    <name evidence="8" type="ORF">OKW52_21465</name>
</gene>
<evidence type="ECO:0000259" key="7">
    <source>
        <dbReference type="Pfam" id="PF00082"/>
    </source>
</evidence>
<dbReference type="SUPFAM" id="SSF52743">
    <property type="entry name" value="Subtilisin-like"/>
    <property type="match status" value="1"/>
</dbReference>
<dbReference type="Proteomes" id="UP001208938">
    <property type="component" value="Unassembled WGS sequence"/>
</dbReference>
<dbReference type="PROSITE" id="PS51892">
    <property type="entry name" value="SUBTILASE"/>
    <property type="match status" value="1"/>
</dbReference>
<feature type="active site" description="Charge relay system" evidence="5">
    <location>
        <position position="181"/>
    </location>
</feature>
<evidence type="ECO:0000256" key="6">
    <source>
        <dbReference type="SAM" id="SignalP"/>
    </source>
</evidence>
<evidence type="ECO:0000256" key="2">
    <source>
        <dbReference type="ARBA" id="ARBA00022670"/>
    </source>
</evidence>
<evidence type="ECO:0000313" key="8">
    <source>
        <dbReference type="EMBL" id="MCW1934746.1"/>
    </source>
</evidence>
<evidence type="ECO:0000256" key="1">
    <source>
        <dbReference type="ARBA" id="ARBA00011073"/>
    </source>
</evidence>
<dbReference type="InterPro" id="IPR000209">
    <property type="entry name" value="Peptidase_S8/S53_dom"/>
</dbReference>